<comment type="caution">
    <text evidence="3">The sequence shown here is derived from an EMBL/GenBank/DDBJ whole genome shotgun (WGS) entry which is preliminary data.</text>
</comment>
<protein>
    <submittedName>
        <fullName evidence="3">ATP-binding protein</fullName>
    </submittedName>
</protein>
<dbReference type="EMBL" id="BAABBE010000009">
    <property type="protein sequence ID" value="GAA3645064.1"/>
    <property type="molecule type" value="Genomic_DNA"/>
</dbReference>
<evidence type="ECO:0000313" key="3">
    <source>
        <dbReference type="EMBL" id="GAA3645064.1"/>
    </source>
</evidence>
<dbReference type="PANTHER" id="PTHR35526:SF3">
    <property type="entry name" value="ANTI-SIGMA-F FACTOR RSBW"/>
    <property type="match status" value="1"/>
</dbReference>
<keyword evidence="4" id="KW-1185">Reference proteome</keyword>
<name>A0ABP7B0D7_9PSEU</name>
<evidence type="ECO:0000313" key="4">
    <source>
        <dbReference type="Proteomes" id="UP001500711"/>
    </source>
</evidence>
<dbReference type="SUPFAM" id="SSF55874">
    <property type="entry name" value="ATPase domain of HSP90 chaperone/DNA topoisomerase II/histidine kinase"/>
    <property type="match status" value="1"/>
</dbReference>
<dbReference type="Proteomes" id="UP001500711">
    <property type="component" value="Unassembled WGS sequence"/>
</dbReference>
<organism evidence="3 4">
    <name type="scientific">Lentzea roselyniae</name>
    <dbReference type="NCBI Taxonomy" id="531940"/>
    <lineage>
        <taxon>Bacteria</taxon>
        <taxon>Bacillati</taxon>
        <taxon>Actinomycetota</taxon>
        <taxon>Actinomycetes</taxon>
        <taxon>Pseudonocardiales</taxon>
        <taxon>Pseudonocardiaceae</taxon>
        <taxon>Lentzea</taxon>
    </lineage>
</organism>
<dbReference type="Pfam" id="PF13581">
    <property type="entry name" value="HATPase_c_2"/>
    <property type="match status" value="1"/>
</dbReference>
<accession>A0ABP7B0D7</accession>
<sequence>MDSRDDNPPDNSGDLVLDLDERVPAMVTVRRWAADALADLSDEVLGDVLLVVTELVTNAYDHGLFAREVRLLRISEPCSVRIEVDDSSPEQPVLDRSRIDRHRGRGLVIVDRLSKEWGVIPNVVGKTVWAEVSCGIC</sequence>
<gene>
    <name evidence="3" type="ORF">GCM10022267_34730</name>
</gene>
<keyword evidence="3" id="KW-0067">ATP-binding</keyword>
<dbReference type="InterPro" id="IPR050267">
    <property type="entry name" value="Anti-sigma-factor_SerPK"/>
</dbReference>
<keyword evidence="1" id="KW-0418">Kinase</keyword>
<dbReference type="InterPro" id="IPR036890">
    <property type="entry name" value="HATPase_C_sf"/>
</dbReference>
<dbReference type="RefSeq" id="WP_346131048.1">
    <property type="nucleotide sequence ID" value="NZ_BAABBE010000009.1"/>
</dbReference>
<keyword evidence="3" id="KW-0547">Nucleotide-binding</keyword>
<keyword evidence="1" id="KW-0808">Transferase</keyword>
<dbReference type="Gene3D" id="3.30.565.10">
    <property type="entry name" value="Histidine kinase-like ATPase, C-terminal domain"/>
    <property type="match status" value="1"/>
</dbReference>
<dbReference type="PANTHER" id="PTHR35526">
    <property type="entry name" value="ANTI-SIGMA-F FACTOR RSBW-RELATED"/>
    <property type="match status" value="1"/>
</dbReference>
<dbReference type="GO" id="GO:0005524">
    <property type="term" value="F:ATP binding"/>
    <property type="evidence" value="ECO:0007669"/>
    <property type="project" value="UniProtKB-KW"/>
</dbReference>
<feature type="domain" description="Histidine kinase/HSP90-like ATPase" evidence="2">
    <location>
        <begin position="25"/>
        <end position="129"/>
    </location>
</feature>
<keyword evidence="1" id="KW-0723">Serine/threonine-protein kinase</keyword>
<evidence type="ECO:0000259" key="2">
    <source>
        <dbReference type="Pfam" id="PF13581"/>
    </source>
</evidence>
<dbReference type="InterPro" id="IPR003594">
    <property type="entry name" value="HATPase_dom"/>
</dbReference>
<evidence type="ECO:0000256" key="1">
    <source>
        <dbReference type="ARBA" id="ARBA00022527"/>
    </source>
</evidence>
<dbReference type="CDD" id="cd16936">
    <property type="entry name" value="HATPase_RsbW-like"/>
    <property type="match status" value="1"/>
</dbReference>
<reference evidence="4" key="1">
    <citation type="journal article" date="2019" name="Int. J. Syst. Evol. Microbiol.">
        <title>The Global Catalogue of Microorganisms (GCM) 10K type strain sequencing project: providing services to taxonomists for standard genome sequencing and annotation.</title>
        <authorList>
            <consortium name="The Broad Institute Genomics Platform"/>
            <consortium name="The Broad Institute Genome Sequencing Center for Infectious Disease"/>
            <person name="Wu L."/>
            <person name="Ma J."/>
        </authorList>
    </citation>
    <scope>NUCLEOTIDE SEQUENCE [LARGE SCALE GENOMIC DNA]</scope>
    <source>
        <strain evidence="4">JCM 17494</strain>
    </source>
</reference>
<proteinExistence type="predicted"/>